<sequence>MCWGKEAALKGLIKEKLFRLSLVDKTFRAMIYPNYPNNVMDKRIDIVLDMALHMGMLIPGEIYQAMFKTLWCGGCPCQGFCKRLERAFKYAEAT</sequence>
<accession>A0A6M3LIA9</accession>
<organism evidence="1">
    <name type="scientific">viral metagenome</name>
    <dbReference type="NCBI Taxonomy" id="1070528"/>
    <lineage>
        <taxon>unclassified sequences</taxon>
        <taxon>metagenomes</taxon>
        <taxon>organismal metagenomes</taxon>
    </lineage>
</organism>
<proteinExistence type="predicted"/>
<protein>
    <submittedName>
        <fullName evidence="1">Uncharacterized protein</fullName>
    </submittedName>
</protein>
<dbReference type="AlphaFoldDB" id="A0A6M3LIA9"/>
<evidence type="ECO:0000313" key="1">
    <source>
        <dbReference type="EMBL" id="QJA95047.1"/>
    </source>
</evidence>
<dbReference type="EMBL" id="MT143281">
    <property type="protein sequence ID" value="QJA95047.1"/>
    <property type="molecule type" value="Genomic_DNA"/>
</dbReference>
<reference evidence="1" key="1">
    <citation type="submission" date="2020-03" db="EMBL/GenBank/DDBJ databases">
        <title>The deep terrestrial virosphere.</title>
        <authorList>
            <person name="Holmfeldt K."/>
            <person name="Nilsson E."/>
            <person name="Simone D."/>
            <person name="Lopez-Fernandez M."/>
            <person name="Wu X."/>
            <person name="de Brujin I."/>
            <person name="Lundin D."/>
            <person name="Andersson A."/>
            <person name="Bertilsson S."/>
            <person name="Dopson M."/>
        </authorList>
    </citation>
    <scope>NUCLEOTIDE SEQUENCE</scope>
    <source>
        <strain evidence="1">MM415B03672</strain>
    </source>
</reference>
<name>A0A6M3LIA9_9ZZZZ</name>
<gene>
    <name evidence="1" type="ORF">MM415B03672_0010</name>
</gene>